<dbReference type="EMBL" id="CM026430">
    <property type="protein sequence ID" value="KAG0561174.1"/>
    <property type="molecule type" value="Genomic_DNA"/>
</dbReference>
<organism evidence="2 3">
    <name type="scientific">Ceratodon purpureus</name>
    <name type="common">Fire moss</name>
    <name type="synonym">Dicranum purpureum</name>
    <dbReference type="NCBI Taxonomy" id="3225"/>
    <lineage>
        <taxon>Eukaryota</taxon>
        <taxon>Viridiplantae</taxon>
        <taxon>Streptophyta</taxon>
        <taxon>Embryophyta</taxon>
        <taxon>Bryophyta</taxon>
        <taxon>Bryophytina</taxon>
        <taxon>Bryopsida</taxon>
        <taxon>Dicranidae</taxon>
        <taxon>Pseudoditrichales</taxon>
        <taxon>Ditrichaceae</taxon>
        <taxon>Ceratodon</taxon>
    </lineage>
</organism>
<sequence>MMTNFRLNLCRIRYFGSVGTVDYIWLVLIIMLPIFGILMVRICFLSVSYLGTASALHWMCLFDILLRLSNWRNVILSSICWFWYCLQIVTSSLLCCGYFHCVGFLVSKQLMIALSMQSC</sequence>
<reference evidence="2" key="1">
    <citation type="submission" date="2020-06" db="EMBL/GenBank/DDBJ databases">
        <title>WGS assembly of Ceratodon purpureus strain R40.</title>
        <authorList>
            <person name="Carey S.B."/>
            <person name="Jenkins J."/>
            <person name="Shu S."/>
            <person name="Lovell J.T."/>
            <person name="Sreedasyam A."/>
            <person name="Maumus F."/>
            <person name="Tiley G.P."/>
            <person name="Fernandez-Pozo N."/>
            <person name="Barry K."/>
            <person name="Chen C."/>
            <person name="Wang M."/>
            <person name="Lipzen A."/>
            <person name="Daum C."/>
            <person name="Saski C.A."/>
            <person name="Payton A.C."/>
            <person name="Mcbreen J.C."/>
            <person name="Conrad R.E."/>
            <person name="Kollar L.M."/>
            <person name="Olsson S."/>
            <person name="Huttunen S."/>
            <person name="Landis J.B."/>
            <person name="Wickett N.J."/>
            <person name="Johnson M.G."/>
            <person name="Rensing S.A."/>
            <person name="Grimwood J."/>
            <person name="Schmutz J."/>
            <person name="Mcdaniel S.F."/>
        </authorList>
    </citation>
    <scope>NUCLEOTIDE SEQUENCE</scope>
    <source>
        <strain evidence="2">R40</strain>
    </source>
</reference>
<dbReference type="AlphaFoldDB" id="A0A8T0GSP0"/>
<feature type="transmembrane region" description="Helical" evidence="1">
    <location>
        <begin position="81"/>
        <end position="106"/>
    </location>
</feature>
<feature type="transmembrane region" description="Helical" evidence="1">
    <location>
        <begin position="47"/>
        <end position="69"/>
    </location>
</feature>
<keyword evidence="1" id="KW-0472">Membrane</keyword>
<comment type="caution">
    <text evidence="2">The sequence shown here is derived from an EMBL/GenBank/DDBJ whole genome shotgun (WGS) entry which is preliminary data.</text>
</comment>
<gene>
    <name evidence="2" type="ORF">KC19_9G042700</name>
</gene>
<proteinExistence type="predicted"/>
<keyword evidence="1" id="KW-1133">Transmembrane helix</keyword>
<evidence type="ECO:0000313" key="3">
    <source>
        <dbReference type="Proteomes" id="UP000822688"/>
    </source>
</evidence>
<keyword evidence="1" id="KW-0812">Transmembrane</keyword>
<accession>A0A8T0GSP0</accession>
<name>A0A8T0GSP0_CERPU</name>
<evidence type="ECO:0000313" key="2">
    <source>
        <dbReference type="EMBL" id="KAG0561174.1"/>
    </source>
</evidence>
<evidence type="ECO:0000256" key="1">
    <source>
        <dbReference type="SAM" id="Phobius"/>
    </source>
</evidence>
<dbReference type="Proteomes" id="UP000822688">
    <property type="component" value="Chromosome 9"/>
</dbReference>
<protein>
    <submittedName>
        <fullName evidence="2">Uncharacterized protein</fullName>
    </submittedName>
</protein>
<feature type="transmembrane region" description="Helical" evidence="1">
    <location>
        <begin position="23"/>
        <end position="40"/>
    </location>
</feature>
<keyword evidence="3" id="KW-1185">Reference proteome</keyword>